<keyword evidence="1" id="KW-0472">Membrane</keyword>
<feature type="transmembrane region" description="Helical" evidence="1">
    <location>
        <begin position="207"/>
        <end position="228"/>
    </location>
</feature>
<reference evidence="2" key="1">
    <citation type="submission" date="2022-07" db="EMBL/GenBank/DDBJ databases">
        <title>Genome analysis of Parmales, a sister group of diatoms, reveals the evolutionary specialization of diatoms from phago-mixotrophs to photoautotrophs.</title>
        <authorList>
            <person name="Ban H."/>
            <person name="Sato S."/>
            <person name="Yoshikawa S."/>
            <person name="Kazumasa Y."/>
            <person name="Nakamura Y."/>
            <person name="Ichinomiya M."/>
            <person name="Saitoh K."/>
            <person name="Sato N."/>
            <person name="Blanc-Mathieu R."/>
            <person name="Endo H."/>
            <person name="Kuwata A."/>
            <person name="Ogata H."/>
        </authorList>
    </citation>
    <scope>NUCLEOTIDE SEQUENCE</scope>
</reference>
<gene>
    <name evidence="2" type="ORF">TrRE_jg6729</name>
</gene>
<dbReference type="Proteomes" id="UP001165082">
    <property type="component" value="Unassembled WGS sequence"/>
</dbReference>
<dbReference type="EMBL" id="BRXZ01002547">
    <property type="protein sequence ID" value="GMH64676.1"/>
    <property type="molecule type" value="Genomic_DNA"/>
</dbReference>
<comment type="caution">
    <text evidence="2">The sequence shown here is derived from an EMBL/GenBank/DDBJ whole genome shotgun (WGS) entry which is preliminary data.</text>
</comment>
<feature type="transmembrane region" description="Helical" evidence="1">
    <location>
        <begin position="331"/>
        <end position="351"/>
    </location>
</feature>
<dbReference type="OrthoDB" id="10532973at2759"/>
<protein>
    <submittedName>
        <fullName evidence="2">Uncharacterized protein</fullName>
    </submittedName>
</protein>
<evidence type="ECO:0000313" key="2">
    <source>
        <dbReference type="EMBL" id="GMH64676.1"/>
    </source>
</evidence>
<evidence type="ECO:0000256" key="1">
    <source>
        <dbReference type="SAM" id="Phobius"/>
    </source>
</evidence>
<organism evidence="2 3">
    <name type="scientific">Triparma retinervis</name>
    <dbReference type="NCBI Taxonomy" id="2557542"/>
    <lineage>
        <taxon>Eukaryota</taxon>
        <taxon>Sar</taxon>
        <taxon>Stramenopiles</taxon>
        <taxon>Ochrophyta</taxon>
        <taxon>Bolidophyceae</taxon>
        <taxon>Parmales</taxon>
        <taxon>Triparmaceae</taxon>
        <taxon>Triparma</taxon>
    </lineage>
</organism>
<keyword evidence="3" id="KW-1185">Reference proteome</keyword>
<accession>A0A9W7A763</accession>
<proteinExistence type="predicted"/>
<feature type="transmembrane region" description="Helical" evidence="1">
    <location>
        <begin position="76"/>
        <end position="95"/>
    </location>
</feature>
<evidence type="ECO:0000313" key="3">
    <source>
        <dbReference type="Proteomes" id="UP001165082"/>
    </source>
</evidence>
<keyword evidence="1" id="KW-0812">Transmembrane</keyword>
<sequence>MSGYRLLALMLRHCCHNDDLLIYIARDTIQQHYHKRQYPARKVGSVMNDTAVSRLLIQNIDQHEDSTNRKYNILKFQATTLIPQIIALLMTSLLFVVDGLQGRPWFSSEWTAGDFFVGLFRIFLNFTAIEFICLVMVADALREVSDLVTLARFMVNLIDQKQLKGPSTRSQIQTMELDSCEQVDVYNRMWLGVIGNFRYEGFRHAQALAVMSLISLVSAGVSLMIALLDFPVRYFSVLLLAVGFSILLILAIVFAKLVSAFEILTKRVIIALRAQRTINVLLQTDKDAPLSEVENEKLDTANKRIDAMIMMVYDSPAIKLFGILPMTKSNILKLLGGILAALFSTLIRQVLNY</sequence>
<keyword evidence="1" id="KW-1133">Transmembrane helix</keyword>
<dbReference type="AlphaFoldDB" id="A0A9W7A763"/>
<feature type="transmembrane region" description="Helical" evidence="1">
    <location>
        <begin position="115"/>
        <end position="137"/>
    </location>
</feature>
<name>A0A9W7A763_9STRA</name>
<feature type="transmembrane region" description="Helical" evidence="1">
    <location>
        <begin position="234"/>
        <end position="258"/>
    </location>
</feature>